<evidence type="ECO:0000259" key="8">
    <source>
        <dbReference type="Pfam" id="PF08501"/>
    </source>
</evidence>
<feature type="binding site" evidence="7">
    <location>
        <position position="115"/>
    </location>
    <ligand>
        <name>shikimate</name>
        <dbReference type="ChEBI" id="CHEBI:36208"/>
    </ligand>
</feature>
<dbReference type="PANTHER" id="PTHR21089">
    <property type="entry name" value="SHIKIMATE DEHYDROGENASE"/>
    <property type="match status" value="1"/>
</dbReference>
<dbReference type="InterPro" id="IPR022893">
    <property type="entry name" value="Shikimate_DH_fam"/>
</dbReference>
<evidence type="ECO:0000256" key="5">
    <source>
        <dbReference type="ARBA" id="ARBA00023002"/>
    </source>
</evidence>
<dbReference type="InterPro" id="IPR011342">
    <property type="entry name" value="Shikimate_DH"/>
</dbReference>
<dbReference type="PANTHER" id="PTHR21089:SF1">
    <property type="entry name" value="BIFUNCTIONAL 3-DEHYDROQUINATE DEHYDRATASE_SHIKIMATE DEHYDROGENASE, CHLOROPLASTIC"/>
    <property type="match status" value="1"/>
</dbReference>
<protein>
    <recommendedName>
        <fullName evidence="2 7">Shikimate dehydrogenase (NADP(+))</fullName>
        <shortName evidence="7">SDH</shortName>
        <ecNumber evidence="2 7">1.1.1.25</ecNumber>
    </recommendedName>
</protein>
<comment type="subunit">
    <text evidence="7">Homodimer.</text>
</comment>
<comment type="similarity">
    <text evidence="7">Belongs to the shikimate dehydrogenase family.</text>
</comment>
<dbReference type="RefSeq" id="WP_144566973.1">
    <property type="nucleotide sequence ID" value="NZ_VIVN01000011.1"/>
</dbReference>
<dbReference type="InterPro" id="IPR046346">
    <property type="entry name" value="Aminoacid_DH-like_N_sf"/>
</dbReference>
<keyword evidence="6 7" id="KW-0057">Aromatic amino acid biosynthesis</keyword>
<dbReference type="EC" id="1.1.1.25" evidence="2 7"/>
<comment type="catalytic activity">
    <reaction evidence="7">
        <text>shikimate + NADP(+) = 3-dehydroshikimate + NADPH + H(+)</text>
        <dbReference type="Rhea" id="RHEA:17737"/>
        <dbReference type="ChEBI" id="CHEBI:15378"/>
        <dbReference type="ChEBI" id="CHEBI:16630"/>
        <dbReference type="ChEBI" id="CHEBI:36208"/>
        <dbReference type="ChEBI" id="CHEBI:57783"/>
        <dbReference type="ChEBI" id="CHEBI:58349"/>
        <dbReference type="EC" id="1.1.1.25"/>
    </reaction>
</comment>
<dbReference type="SUPFAM" id="SSF51735">
    <property type="entry name" value="NAD(P)-binding Rossmann-fold domains"/>
    <property type="match status" value="1"/>
</dbReference>
<dbReference type="NCBIfam" id="TIGR00507">
    <property type="entry name" value="aroE"/>
    <property type="match status" value="1"/>
</dbReference>
<evidence type="ECO:0000313" key="11">
    <source>
        <dbReference type="Proteomes" id="UP000319671"/>
    </source>
</evidence>
<feature type="binding site" evidence="7">
    <location>
        <position position="267"/>
    </location>
    <ligand>
        <name>NADP(+)</name>
        <dbReference type="ChEBI" id="CHEBI:58349"/>
    </ligand>
</feature>
<feature type="binding site" evidence="7">
    <location>
        <begin position="28"/>
        <end position="30"/>
    </location>
    <ligand>
        <name>shikimate</name>
        <dbReference type="ChEBI" id="CHEBI:36208"/>
    </ligand>
</feature>
<comment type="caution">
    <text evidence="10">The sequence shown here is derived from an EMBL/GenBank/DDBJ whole genome shotgun (WGS) entry which is preliminary data.</text>
</comment>
<dbReference type="AlphaFoldDB" id="A0A561CZ31"/>
<dbReference type="InterPro" id="IPR013708">
    <property type="entry name" value="Shikimate_DH-bd_N"/>
</dbReference>
<gene>
    <name evidence="7" type="primary">aroE</name>
    <name evidence="10" type="ORF">FB550_111151</name>
</gene>
<evidence type="ECO:0000256" key="1">
    <source>
        <dbReference type="ARBA" id="ARBA00004871"/>
    </source>
</evidence>
<keyword evidence="5 7" id="KW-0560">Oxidoreductase</keyword>
<dbReference type="Pfam" id="PF18317">
    <property type="entry name" value="SDH_C"/>
    <property type="match status" value="1"/>
</dbReference>
<feature type="binding site" evidence="7">
    <location>
        <position position="100"/>
    </location>
    <ligand>
        <name>shikimate</name>
        <dbReference type="ChEBI" id="CHEBI:36208"/>
    </ligand>
</feature>
<dbReference type="HAMAP" id="MF_00222">
    <property type="entry name" value="Shikimate_DH_AroE"/>
    <property type="match status" value="1"/>
</dbReference>
<comment type="function">
    <text evidence="7">Involved in the biosynthesis of the chorismate, which leads to the biosynthesis of aromatic amino acids. Catalyzes the reversible NADPH linked reduction of 3-dehydroshikimate (DHSA) to yield shikimate (SA).</text>
</comment>
<dbReference type="GO" id="GO:0004764">
    <property type="term" value="F:shikimate 3-dehydrogenase (NADP+) activity"/>
    <property type="evidence" value="ECO:0007669"/>
    <property type="project" value="UniProtKB-UniRule"/>
</dbReference>
<feature type="domain" description="SDH C-terminal" evidence="9">
    <location>
        <begin position="267"/>
        <end position="294"/>
    </location>
</feature>
<organism evidence="10 11">
    <name type="scientific">Neobacillus bataviensis</name>
    <dbReference type="NCBI Taxonomy" id="220685"/>
    <lineage>
        <taxon>Bacteria</taxon>
        <taxon>Bacillati</taxon>
        <taxon>Bacillota</taxon>
        <taxon>Bacilli</taxon>
        <taxon>Bacillales</taxon>
        <taxon>Bacillaceae</taxon>
        <taxon>Neobacillus</taxon>
    </lineage>
</organism>
<evidence type="ECO:0000256" key="7">
    <source>
        <dbReference type="HAMAP-Rule" id="MF_00222"/>
    </source>
</evidence>
<name>A0A561CZ31_9BACI</name>
<keyword evidence="4 7" id="KW-0521">NADP</keyword>
<feature type="active site" description="Proton acceptor" evidence="7">
    <location>
        <position position="79"/>
    </location>
</feature>
<dbReference type="GO" id="GO:0019632">
    <property type="term" value="P:shikimate metabolic process"/>
    <property type="evidence" value="ECO:0007669"/>
    <property type="project" value="InterPro"/>
</dbReference>
<dbReference type="InterPro" id="IPR041121">
    <property type="entry name" value="SDH_C"/>
</dbReference>
<keyword evidence="3 7" id="KW-0028">Amino-acid biosynthesis</keyword>
<comment type="pathway">
    <text evidence="1 7">Metabolic intermediate biosynthesis; chorismate biosynthesis; chorismate from D-erythrose 4-phosphate and phosphoenolpyruvate: step 4/7.</text>
</comment>
<evidence type="ECO:0000313" key="10">
    <source>
        <dbReference type="EMBL" id="TWD96491.1"/>
    </source>
</evidence>
<sequence length="298" mass="32671">MTYFEKNLEKIDGRTKLVGLLATPIGHSLSPRMHNLGYTLKGLNYSYLAFEVGNETLEKAVEGMRALHVAGFNVSMPNKMEVFKYLDELDDSAKYTGAVNTVVNKDGKLIGYNSDGKGYVKNLEVHGVDLNGQKVTLVGSGGAATPIAIELAQSGISEISIFARYDKFFHQAEMNVAKINYDMKDFGVKANIFQLEDKEAFQREVAESTVLANGTSLGMKPLDQLSIVEDNLGVLREGLVVTDVVYNPPKTKLLQLAEAAGATVINGLGMMLWQGAIAFKLFTGEEMPIEEIKKIMFE</sequence>
<evidence type="ECO:0000256" key="2">
    <source>
        <dbReference type="ARBA" id="ARBA00012962"/>
    </source>
</evidence>
<dbReference type="Gene3D" id="3.40.50.720">
    <property type="entry name" value="NAD(P)-binding Rossmann-like Domain"/>
    <property type="match status" value="1"/>
</dbReference>
<dbReference type="Proteomes" id="UP000319671">
    <property type="component" value="Unassembled WGS sequence"/>
</dbReference>
<evidence type="ECO:0000256" key="6">
    <source>
        <dbReference type="ARBA" id="ARBA00023141"/>
    </source>
</evidence>
<dbReference type="EMBL" id="VIVN01000011">
    <property type="protein sequence ID" value="TWD96491.1"/>
    <property type="molecule type" value="Genomic_DNA"/>
</dbReference>
<proteinExistence type="inferred from homology"/>
<keyword evidence="11" id="KW-1185">Reference proteome</keyword>
<dbReference type="UniPathway" id="UPA00053">
    <property type="reaction ID" value="UER00087"/>
</dbReference>
<dbReference type="GO" id="GO:0008652">
    <property type="term" value="P:amino acid biosynthetic process"/>
    <property type="evidence" value="ECO:0007669"/>
    <property type="project" value="UniProtKB-KW"/>
</dbReference>
<feature type="binding site" evidence="7">
    <location>
        <begin position="139"/>
        <end position="143"/>
    </location>
    <ligand>
        <name>NADP(+)</name>
        <dbReference type="ChEBI" id="CHEBI:58349"/>
    </ligand>
</feature>
<dbReference type="GO" id="GO:0009073">
    <property type="term" value="P:aromatic amino acid family biosynthetic process"/>
    <property type="evidence" value="ECO:0007669"/>
    <property type="project" value="UniProtKB-KW"/>
</dbReference>
<dbReference type="CDD" id="cd01065">
    <property type="entry name" value="NAD_bind_Shikimate_DH"/>
    <property type="match status" value="1"/>
</dbReference>
<dbReference type="Gene3D" id="3.40.50.10860">
    <property type="entry name" value="Leucine Dehydrogenase, chain A, domain 1"/>
    <property type="match status" value="1"/>
</dbReference>
<evidence type="ECO:0000259" key="9">
    <source>
        <dbReference type="Pfam" id="PF18317"/>
    </source>
</evidence>
<dbReference type="FunFam" id="3.40.50.10860:FF:000004">
    <property type="entry name" value="Quinate/shikimate dehydrogenase"/>
    <property type="match status" value="1"/>
</dbReference>
<comment type="caution">
    <text evidence="7">Lacks conserved residue(s) required for the propagation of feature annotation.</text>
</comment>
<dbReference type="GO" id="GO:0050661">
    <property type="term" value="F:NADP binding"/>
    <property type="evidence" value="ECO:0007669"/>
    <property type="project" value="InterPro"/>
</dbReference>
<feature type="binding site" evidence="7">
    <location>
        <position position="246"/>
    </location>
    <ligand>
        <name>shikimate</name>
        <dbReference type="ChEBI" id="CHEBI:36208"/>
    </ligand>
</feature>
<reference evidence="10 11" key="1">
    <citation type="submission" date="2019-06" db="EMBL/GenBank/DDBJ databases">
        <title>Sorghum-associated microbial communities from plants grown in Nebraska, USA.</title>
        <authorList>
            <person name="Schachtman D."/>
        </authorList>
    </citation>
    <scope>NUCLEOTIDE SEQUENCE [LARGE SCALE GENOMIC DNA]</scope>
    <source>
        <strain evidence="10 11">2482</strain>
    </source>
</reference>
<evidence type="ECO:0000256" key="3">
    <source>
        <dbReference type="ARBA" id="ARBA00022605"/>
    </source>
</evidence>
<dbReference type="InterPro" id="IPR036291">
    <property type="entry name" value="NAD(P)-bd_dom_sf"/>
</dbReference>
<feature type="domain" description="Shikimate dehydrogenase substrate binding N-terminal" evidence="8">
    <location>
        <begin position="20"/>
        <end position="102"/>
    </location>
</feature>
<evidence type="ECO:0000256" key="4">
    <source>
        <dbReference type="ARBA" id="ARBA00022857"/>
    </source>
</evidence>
<feature type="binding site" evidence="7">
    <location>
        <position position="244"/>
    </location>
    <ligand>
        <name>NADP(+)</name>
        <dbReference type="ChEBI" id="CHEBI:58349"/>
    </ligand>
</feature>
<dbReference type="Pfam" id="PF08501">
    <property type="entry name" value="Shikimate_dh_N"/>
    <property type="match status" value="1"/>
</dbReference>
<feature type="binding site" evidence="7">
    <location>
        <position position="274"/>
    </location>
    <ligand>
        <name>shikimate</name>
        <dbReference type="ChEBI" id="CHEBI:36208"/>
    </ligand>
</feature>
<feature type="binding site" evidence="7">
    <location>
        <position position="91"/>
    </location>
    <ligand>
        <name>NADP(+)</name>
        <dbReference type="ChEBI" id="CHEBI:58349"/>
    </ligand>
</feature>
<dbReference type="GO" id="GO:0009423">
    <property type="term" value="P:chorismate biosynthetic process"/>
    <property type="evidence" value="ECO:0007669"/>
    <property type="project" value="UniProtKB-UniRule"/>
</dbReference>
<dbReference type="SUPFAM" id="SSF53223">
    <property type="entry name" value="Aminoacid dehydrogenase-like, N-terminal domain"/>
    <property type="match status" value="1"/>
</dbReference>
<accession>A0A561CZ31</accession>
<feature type="binding site" evidence="7">
    <location>
        <position position="75"/>
    </location>
    <ligand>
        <name>shikimate</name>
        <dbReference type="ChEBI" id="CHEBI:36208"/>
    </ligand>
</feature>